<accession>A0A0R2SAV6</accession>
<evidence type="ECO:0000313" key="4">
    <source>
        <dbReference type="Proteomes" id="UP000051934"/>
    </source>
</evidence>
<proteinExistence type="predicted"/>
<dbReference type="EMBL" id="LIBB01000108">
    <property type="protein sequence ID" value="KRO72009.1"/>
    <property type="molecule type" value="Genomic_DNA"/>
</dbReference>
<name>A0A0R2SAV6_9GAMM</name>
<dbReference type="Proteomes" id="UP000051934">
    <property type="component" value="Unassembled WGS sequence"/>
</dbReference>
<feature type="chain" id="PRO_5006423511" evidence="2">
    <location>
        <begin position="31"/>
        <end position="333"/>
    </location>
</feature>
<evidence type="ECO:0000256" key="2">
    <source>
        <dbReference type="SAM" id="SignalP"/>
    </source>
</evidence>
<feature type="signal peptide" evidence="2">
    <location>
        <begin position="1"/>
        <end position="30"/>
    </location>
</feature>
<gene>
    <name evidence="3" type="ORF">ABR69_09115</name>
</gene>
<sequence length="333" mass="37442">MIRIEKKAAGLPIGLAIGLAIGALPLVAQAQDAADWQPPKLDWGVPDVQGIWNYQTRSSLERPANYNGKLEITEQEMLETMVSTPDYIAFLEATGAEAPGPENVGGYNGFWITPGDTLSFMNGFYRTSIITQPDDGRIPWREEGKALRASQQEDLPMGRAESDGPEGRTLSDRCLVSFSSTAPFLSSLYNNNMQIVQSPTHVMLLAEMVHNARIVSIDQEFKDLPYDKWLGDSIGYYEGDTLVVETKNFNPWQVQKERLISEGIHLTERFTRVEDQKLHYSFTIDDPELYSEPWTGELPMYGDSELYEYACHEGNYAMRAILAGERRQEADAK</sequence>
<organism evidence="3 4">
    <name type="scientific">OM182 bacterium BACL3 MAG-120507-bin80</name>
    <dbReference type="NCBI Taxonomy" id="1655577"/>
    <lineage>
        <taxon>Bacteria</taxon>
        <taxon>Pseudomonadati</taxon>
        <taxon>Pseudomonadota</taxon>
        <taxon>Gammaproteobacteria</taxon>
        <taxon>OMG group</taxon>
        <taxon>OM182 clade</taxon>
    </lineage>
</organism>
<dbReference type="AlphaFoldDB" id="A0A0R2SAV6"/>
<comment type="caution">
    <text evidence="3">The sequence shown here is derived from an EMBL/GenBank/DDBJ whole genome shotgun (WGS) entry which is preliminary data.</text>
</comment>
<evidence type="ECO:0000313" key="3">
    <source>
        <dbReference type="EMBL" id="KRO72009.1"/>
    </source>
</evidence>
<feature type="region of interest" description="Disordered" evidence="1">
    <location>
        <begin position="147"/>
        <end position="168"/>
    </location>
</feature>
<keyword evidence="2" id="KW-0732">Signal</keyword>
<evidence type="ECO:0000256" key="1">
    <source>
        <dbReference type="SAM" id="MobiDB-lite"/>
    </source>
</evidence>
<protein>
    <submittedName>
        <fullName evidence="3">Uncharacterized protein</fullName>
    </submittedName>
</protein>
<reference evidence="3 4" key="1">
    <citation type="submission" date="2015-10" db="EMBL/GenBank/DDBJ databases">
        <title>Metagenome-Assembled Genomes uncover a global brackish microbiome.</title>
        <authorList>
            <person name="Hugerth L.W."/>
            <person name="Larsson J."/>
            <person name="Alneberg J."/>
            <person name="Lindh M.V."/>
            <person name="Legrand C."/>
            <person name="Pinhassi J."/>
            <person name="Andersson A.F."/>
        </authorList>
    </citation>
    <scope>NUCLEOTIDE SEQUENCE [LARGE SCALE GENOMIC DNA]</scope>
    <source>
        <strain evidence="3">BACL4 MAG-120507-bin80</strain>
    </source>
</reference>